<dbReference type="OrthoDB" id="341671at2"/>
<evidence type="ECO:0000256" key="8">
    <source>
        <dbReference type="ARBA" id="ARBA00023136"/>
    </source>
</evidence>
<keyword evidence="6 12" id="KW-0067">ATP-binding</keyword>
<feature type="transmembrane region" description="Helical" evidence="9">
    <location>
        <begin position="179"/>
        <end position="197"/>
    </location>
</feature>
<dbReference type="InterPro" id="IPR039421">
    <property type="entry name" value="Type_1_exporter"/>
</dbReference>
<evidence type="ECO:0000256" key="5">
    <source>
        <dbReference type="ARBA" id="ARBA00022741"/>
    </source>
</evidence>
<reference evidence="12" key="1">
    <citation type="journal article" date="2019" name="PLoS Negl. Trop. Dis.">
        <title>Revisiting the worldwide diversity of Leptospira species in the environment.</title>
        <authorList>
            <person name="Vincent A.T."/>
            <person name="Schiettekatte O."/>
            <person name="Bourhy P."/>
            <person name="Veyrier F.J."/>
            <person name="Picardeau M."/>
        </authorList>
    </citation>
    <scope>NUCLEOTIDE SEQUENCE [LARGE SCALE GENOMIC DNA]</scope>
    <source>
        <strain evidence="12">201702476</strain>
    </source>
</reference>
<feature type="transmembrane region" description="Helical" evidence="9">
    <location>
        <begin position="76"/>
        <end position="98"/>
    </location>
</feature>
<evidence type="ECO:0000256" key="7">
    <source>
        <dbReference type="ARBA" id="ARBA00022989"/>
    </source>
</evidence>
<evidence type="ECO:0000259" key="10">
    <source>
        <dbReference type="PROSITE" id="PS50893"/>
    </source>
</evidence>
<dbReference type="InterPro" id="IPR036640">
    <property type="entry name" value="ABC1_TM_sf"/>
</dbReference>
<protein>
    <submittedName>
        <fullName evidence="12">ABC transporter ATP-binding protein</fullName>
    </submittedName>
</protein>
<evidence type="ECO:0000256" key="4">
    <source>
        <dbReference type="ARBA" id="ARBA00022692"/>
    </source>
</evidence>
<keyword evidence="7 9" id="KW-1133">Transmembrane helix</keyword>
<dbReference type="SMART" id="SM00382">
    <property type="entry name" value="AAA"/>
    <property type="match status" value="1"/>
</dbReference>
<dbReference type="PROSITE" id="PS50929">
    <property type="entry name" value="ABC_TM1F"/>
    <property type="match status" value="1"/>
</dbReference>
<dbReference type="Gene3D" id="3.40.50.300">
    <property type="entry name" value="P-loop containing nucleotide triphosphate hydrolases"/>
    <property type="match status" value="1"/>
</dbReference>
<dbReference type="PANTHER" id="PTHR24221">
    <property type="entry name" value="ATP-BINDING CASSETTE SUB-FAMILY B"/>
    <property type="match status" value="1"/>
</dbReference>
<evidence type="ECO:0000256" key="6">
    <source>
        <dbReference type="ARBA" id="ARBA00022840"/>
    </source>
</evidence>
<keyword evidence="2" id="KW-0813">Transport</keyword>
<comment type="caution">
    <text evidence="12">The sequence shown here is derived from an EMBL/GenBank/DDBJ whole genome shotgun (WGS) entry which is preliminary data.</text>
</comment>
<dbReference type="Proteomes" id="UP000297693">
    <property type="component" value="Unassembled WGS sequence"/>
</dbReference>
<gene>
    <name evidence="12" type="ORF">EHQ58_08410</name>
</gene>
<dbReference type="EMBL" id="RQGD01000023">
    <property type="protein sequence ID" value="TGL59753.1"/>
    <property type="molecule type" value="Genomic_DNA"/>
</dbReference>
<dbReference type="InterPro" id="IPR011527">
    <property type="entry name" value="ABC1_TM_dom"/>
</dbReference>
<dbReference type="PANTHER" id="PTHR24221:SF654">
    <property type="entry name" value="ATP-BINDING CASSETTE SUB-FAMILY B MEMBER 6"/>
    <property type="match status" value="1"/>
</dbReference>
<dbReference type="FunFam" id="3.40.50.300:FF:000299">
    <property type="entry name" value="ABC transporter ATP-binding protein/permease"/>
    <property type="match status" value="1"/>
</dbReference>
<dbReference type="Gene3D" id="1.20.1560.10">
    <property type="entry name" value="ABC transporter type 1, transmembrane domain"/>
    <property type="match status" value="1"/>
</dbReference>
<keyword evidence="4 9" id="KW-0812">Transmembrane</keyword>
<dbReference type="InterPro" id="IPR017871">
    <property type="entry name" value="ABC_transporter-like_CS"/>
</dbReference>
<dbReference type="PROSITE" id="PS00211">
    <property type="entry name" value="ABC_TRANSPORTER_1"/>
    <property type="match status" value="1"/>
</dbReference>
<dbReference type="GO" id="GO:0034040">
    <property type="term" value="F:ATPase-coupled lipid transmembrane transporter activity"/>
    <property type="evidence" value="ECO:0007669"/>
    <property type="project" value="TreeGrafter"/>
</dbReference>
<dbReference type="Pfam" id="PF00005">
    <property type="entry name" value="ABC_tran"/>
    <property type="match status" value="1"/>
</dbReference>
<proteinExistence type="predicted"/>
<dbReference type="GO" id="GO:0140359">
    <property type="term" value="F:ABC-type transporter activity"/>
    <property type="evidence" value="ECO:0007669"/>
    <property type="project" value="InterPro"/>
</dbReference>
<dbReference type="InterPro" id="IPR003593">
    <property type="entry name" value="AAA+_ATPase"/>
</dbReference>
<organism evidence="12 13">
    <name type="scientific">Leptospira ognonensis</name>
    <dbReference type="NCBI Taxonomy" id="2484945"/>
    <lineage>
        <taxon>Bacteria</taxon>
        <taxon>Pseudomonadati</taxon>
        <taxon>Spirochaetota</taxon>
        <taxon>Spirochaetia</taxon>
        <taxon>Leptospirales</taxon>
        <taxon>Leptospiraceae</taxon>
        <taxon>Leptospira</taxon>
    </lineage>
</organism>
<dbReference type="PROSITE" id="PS50893">
    <property type="entry name" value="ABC_TRANSPORTER_2"/>
    <property type="match status" value="1"/>
</dbReference>
<feature type="domain" description="ABC transmembrane type-1" evidence="11">
    <location>
        <begin position="22"/>
        <end position="286"/>
    </location>
</feature>
<dbReference type="InterPro" id="IPR003439">
    <property type="entry name" value="ABC_transporter-like_ATP-bd"/>
</dbReference>
<evidence type="ECO:0000256" key="3">
    <source>
        <dbReference type="ARBA" id="ARBA00022475"/>
    </source>
</evidence>
<dbReference type="InterPro" id="IPR027417">
    <property type="entry name" value="P-loop_NTPase"/>
</dbReference>
<keyword evidence="8 9" id="KW-0472">Membrane</keyword>
<name>A0A4R9K201_9LEPT</name>
<dbReference type="GO" id="GO:0005886">
    <property type="term" value="C:plasma membrane"/>
    <property type="evidence" value="ECO:0007669"/>
    <property type="project" value="UniProtKB-SubCell"/>
</dbReference>
<evidence type="ECO:0000256" key="2">
    <source>
        <dbReference type="ARBA" id="ARBA00022448"/>
    </source>
</evidence>
<evidence type="ECO:0000256" key="1">
    <source>
        <dbReference type="ARBA" id="ARBA00004651"/>
    </source>
</evidence>
<sequence>MKFEQIVKLWNYLSPRRKKQYIILLIFMMFTSIVEVFSIGSVVPFLAAITSPEILFNDARFVPLLKNLNINKPSELLLPATLIFMVASLLSGATRLFLSYATNMLSVVTGAEMSKEIYQKTLYQPFAVHNNRNSSEVISGIMGKSNNVISYVLQPILTVLSSFFIISAILASLMLMEPYVTIGSFSMFGFMYIYIAYRTKRKLVSNGEVINKNLTYIYKSLQEGLGGIREVILDGSQKFYIELYSQSDLPYRKAMADNSYLSSKPRYIMEAFGMAAMAIFAYVSAVNTNSILAIVPILGSLALGAQKLLPIFQQVYASWANVKGAEKIMDDVLGLLGQKMPETSDSDGNQKKLKFENLIEVKDLNFRYNSELPPILTNFNLKIEKGSRVGIIGKTGAGKSTLVDIIMGLLEPESGKILIDGVALDAQNLRPWQRNLAHVPQSIFLADTSILENIALGIPKGQIDIDKIKLAARQAQIGEFVESLPDGYNTYVGERGVRLSGGQKQRIGIARALYKEASVIVFDEATSALDNETEQAVMEAINQLDKSLTIIIIAHRLSTIENCDNIVSLT</sequence>
<feature type="transmembrane region" description="Helical" evidence="9">
    <location>
        <begin position="21"/>
        <end position="47"/>
    </location>
</feature>
<dbReference type="AlphaFoldDB" id="A0A4R9K201"/>
<feature type="domain" description="ABC transporter" evidence="10">
    <location>
        <begin position="359"/>
        <end position="570"/>
    </location>
</feature>
<keyword evidence="13" id="KW-1185">Reference proteome</keyword>
<dbReference type="GO" id="GO:0016887">
    <property type="term" value="F:ATP hydrolysis activity"/>
    <property type="evidence" value="ECO:0007669"/>
    <property type="project" value="InterPro"/>
</dbReference>
<dbReference type="SUPFAM" id="SSF90123">
    <property type="entry name" value="ABC transporter transmembrane region"/>
    <property type="match status" value="1"/>
</dbReference>
<keyword evidence="3" id="KW-1003">Cell membrane</keyword>
<evidence type="ECO:0000259" key="11">
    <source>
        <dbReference type="PROSITE" id="PS50929"/>
    </source>
</evidence>
<dbReference type="GO" id="GO:0005524">
    <property type="term" value="F:ATP binding"/>
    <property type="evidence" value="ECO:0007669"/>
    <property type="project" value="UniProtKB-KW"/>
</dbReference>
<dbReference type="RefSeq" id="WP_135623442.1">
    <property type="nucleotide sequence ID" value="NZ_RQGD01000023.1"/>
</dbReference>
<keyword evidence="5" id="KW-0547">Nucleotide-binding</keyword>
<evidence type="ECO:0000313" key="12">
    <source>
        <dbReference type="EMBL" id="TGL59753.1"/>
    </source>
</evidence>
<comment type="subcellular location">
    <subcellularLocation>
        <location evidence="1">Cell membrane</location>
        <topology evidence="1">Multi-pass membrane protein</topology>
    </subcellularLocation>
</comment>
<evidence type="ECO:0000256" key="9">
    <source>
        <dbReference type="SAM" id="Phobius"/>
    </source>
</evidence>
<accession>A0A4R9K201</accession>
<evidence type="ECO:0000313" key="13">
    <source>
        <dbReference type="Proteomes" id="UP000297693"/>
    </source>
</evidence>
<dbReference type="Pfam" id="PF00664">
    <property type="entry name" value="ABC_membrane"/>
    <property type="match status" value="1"/>
</dbReference>
<dbReference type="SUPFAM" id="SSF52540">
    <property type="entry name" value="P-loop containing nucleoside triphosphate hydrolases"/>
    <property type="match status" value="1"/>
</dbReference>
<feature type="transmembrane region" description="Helical" evidence="9">
    <location>
        <begin position="148"/>
        <end position="173"/>
    </location>
</feature>